<keyword evidence="3" id="KW-1185">Reference proteome</keyword>
<organism evidence="2 3">
    <name type="scientific">Marasmius crinis-equi</name>
    <dbReference type="NCBI Taxonomy" id="585013"/>
    <lineage>
        <taxon>Eukaryota</taxon>
        <taxon>Fungi</taxon>
        <taxon>Dikarya</taxon>
        <taxon>Basidiomycota</taxon>
        <taxon>Agaricomycotina</taxon>
        <taxon>Agaricomycetes</taxon>
        <taxon>Agaricomycetidae</taxon>
        <taxon>Agaricales</taxon>
        <taxon>Marasmiineae</taxon>
        <taxon>Marasmiaceae</taxon>
        <taxon>Marasmius</taxon>
    </lineage>
</organism>
<gene>
    <name evidence="2" type="ORF">V5O48_003682</name>
</gene>
<reference evidence="2 3" key="1">
    <citation type="submission" date="2024-02" db="EMBL/GenBank/DDBJ databases">
        <title>A draft genome for the cacao thread blight pathogen Marasmius crinis-equi.</title>
        <authorList>
            <person name="Cohen S.P."/>
            <person name="Baruah I.K."/>
            <person name="Amoako-Attah I."/>
            <person name="Bukari Y."/>
            <person name="Meinhardt L.W."/>
            <person name="Bailey B.A."/>
        </authorList>
    </citation>
    <scope>NUCLEOTIDE SEQUENCE [LARGE SCALE GENOMIC DNA]</scope>
    <source>
        <strain evidence="2 3">GH-76</strain>
    </source>
</reference>
<evidence type="ECO:0000256" key="1">
    <source>
        <dbReference type="SAM" id="Phobius"/>
    </source>
</evidence>
<evidence type="ECO:0000313" key="2">
    <source>
        <dbReference type="EMBL" id="KAL0578305.1"/>
    </source>
</evidence>
<sequence length="573" mass="64470">MVYVESRLPAPPSPAAVRLAEARRQVLIILLDGLAFTMFFPLFSAAELSIMLAVNRKFRDVIESYRRSAHDIDKLLLMFFTLVEIQRFRELQSFDGFLISGSIALQYFARVVWPDSDLDIYCYPKHFARLVRLLGAFGYDYIPDAGQTLDLHAFVKVIQEGVGDLLHYDSRQSISAVLSFTRVTNGVSKKVQVVVCQRSPMEAILKFHSTVVMNFIGPTHAVCLYPYSTLHLLQSIRLLPDRKASAALAKANELIRDRAVGDRATWILALRGTGIPFDPNFLFLKWHLAHSWSHESESCGIVRIVFLVGGRCSWKRPITFATACGHLRLHGHTFSDICSLCAQETVGYARVADIYHIVHQSVETAPSPDGSDIDRFVVDYLYKVFSRLPGSFGAFSEAVMPDAFVAMSAYAQIRSVLHYFRADPKVVISFHYEQPFVVTNLHVHVPVPSDIVSDAVALLKCSNVRRPRVASGLTFKVVLANSRTINLDYDHHLMPRMKSRNPGVRAGDLPMSRYLIMIDQFIDSVIHGIPERSVDVGEVVPTTEAREALKSCLHAFYYLFNSGIKVLWSWTAL</sequence>
<name>A0ABR3FS55_9AGAR</name>
<proteinExistence type="predicted"/>
<evidence type="ECO:0000313" key="3">
    <source>
        <dbReference type="Proteomes" id="UP001465976"/>
    </source>
</evidence>
<comment type="caution">
    <text evidence="2">The sequence shown here is derived from an EMBL/GenBank/DDBJ whole genome shotgun (WGS) entry which is preliminary data.</text>
</comment>
<dbReference type="Proteomes" id="UP001465976">
    <property type="component" value="Unassembled WGS sequence"/>
</dbReference>
<keyword evidence="1" id="KW-1133">Transmembrane helix</keyword>
<keyword evidence="1" id="KW-0812">Transmembrane</keyword>
<accession>A0ABR3FS55</accession>
<feature type="transmembrane region" description="Helical" evidence="1">
    <location>
        <begin position="26"/>
        <end position="46"/>
    </location>
</feature>
<protein>
    <submittedName>
        <fullName evidence="2">Uncharacterized protein</fullName>
    </submittedName>
</protein>
<dbReference type="EMBL" id="JBAHYK010000107">
    <property type="protein sequence ID" value="KAL0578305.1"/>
    <property type="molecule type" value="Genomic_DNA"/>
</dbReference>
<keyword evidence="1" id="KW-0472">Membrane</keyword>